<feature type="repeat" description="ANK" evidence="3">
    <location>
        <begin position="210"/>
        <end position="242"/>
    </location>
</feature>
<dbReference type="CDD" id="cd03587">
    <property type="entry name" value="SOCS"/>
    <property type="match status" value="1"/>
</dbReference>
<dbReference type="Pfam" id="PF00023">
    <property type="entry name" value="Ank"/>
    <property type="match status" value="1"/>
</dbReference>
<evidence type="ECO:0000256" key="3">
    <source>
        <dbReference type="PROSITE-ProRule" id="PRU00023"/>
    </source>
</evidence>
<dbReference type="Pfam" id="PF07525">
    <property type="entry name" value="SOCS_box"/>
    <property type="match status" value="2"/>
</dbReference>
<feature type="repeat" description="ANK" evidence="3">
    <location>
        <begin position="176"/>
        <end position="208"/>
    </location>
</feature>
<dbReference type="Gene3D" id="1.10.750.20">
    <property type="entry name" value="SOCS box"/>
    <property type="match status" value="1"/>
</dbReference>
<organism evidence="6 7">
    <name type="scientific">Lingula anatina</name>
    <name type="common">Brachiopod</name>
    <name type="synonym">Lingula unguis</name>
    <dbReference type="NCBI Taxonomy" id="7574"/>
    <lineage>
        <taxon>Eukaryota</taxon>
        <taxon>Metazoa</taxon>
        <taxon>Spiralia</taxon>
        <taxon>Lophotrochozoa</taxon>
        <taxon>Brachiopoda</taxon>
        <taxon>Linguliformea</taxon>
        <taxon>Lingulata</taxon>
        <taxon>Lingulida</taxon>
        <taxon>Linguloidea</taxon>
        <taxon>Lingulidae</taxon>
        <taxon>Lingula</taxon>
    </lineage>
</organism>
<dbReference type="Proteomes" id="UP000085678">
    <property type="component" value="Unplaced"/>
</dbReference>
<dbReference type="OrthoDB" id="194358at2759"/>
<evidence type="ECO:0000256" key="1">
    <source>
        <dbReference type="ARBA" id="ARBA00022737"/>
    </source>
</evidence>
<feature type="repeat" description="ANK" evidence="3">
    <location>
        <begin position="745"/>
        <end position="767"/>
    </location>
</feature>
<feature type="domain" description="SOCS box" evidence="5">
    <location>
        <begin position="430"/>
        <end position="473"/>
    </location>
</feature>
<dbReference type="SMART" id="SM00969">
    <property type="entry name" value="SOCS_box"/>
    <property type="match status" value="2"/>
</dbReference>
<dbReference type="GeneID" id="106150852"/>
<dbReference type="SMART" id="SM00253">
    <property type="entry name" value="SOCS"/>
    <property type="match status" value="2"/>
</dbReference>
<dbReference type="InterPro" id="IPR002110">
    <property type="entry name" value="Ankyrin_rpt"/>
</dbReference>
<feature type="compositionally biased region" description="Low complexity" evidence="4">
    <location>
        <begin position="25"/>
        <end position="44"/>
    </location>
</feature>
<gene>
    <name evidence="7" type="primary">LOC106150852</name>
</gene>
<feature type="region of interest" description="Disordered" evidence="4">
    <location>
        <begin position="789"/>
        <end position="811"/>
    </location>
</feature>
<keyword evidence="6" id="KW-1185">Reference proteome</keyword>
<keyword evidence="1" id="KW-0677">Repeat</keyword>
<dbReference type="KEGG" id="lak:106150852"/>
<feature type="domain" description="SOCS box" evidence="5">
    <location>
        <begin position="1222"/>
        <end position="1266"/>
    </location>
</feature>
<sequence>MPTQTGKTATAVRPKTATQREKSVKTTTSTAKTSKVTDKTSVSAKKLEPNGEVVKGTEGINPSKTQHVRDDSTQVTGDINKEDATQVQEGGIARKKPPVQPPKATEFFKLIHEGNHRKLKILLRKRDVDVNWVDKNDPLQPPGILLACEKNNLEVAKVLLQPGNKMIPDVNLEDKKGKRAVWWAAMHGNAELVDQLLIHDCDVDILDKESGTTPLYRAILSNSAKVCQLLIHAGANVNLRILGFNVGGESPLMKCVQLDNKEICEVLINSLCNLNAKTDTRYNALHYAVAYRRYDIAELLLTNRIHMHTASVEGVTPMTIAVDQHNAAMCRILVEFGYNMQKKYKWGETPLQHAIKIHSENCAITLVHMGCKLKRPKEENSYFYLAASEGLFQLMKLLLEINPYYIYEKWILERNLPLSLYQKPELFEWLFAKSSQPASLSALCRSVIRVAIGPYPSTQVLDLPLPKKLQEYLALNEYVNEEMYKKIPLTKKECPFDCPSYCPVTARKCPFLDIEGIDYVDSDEEEEEESCAGHGTKDGHLESPKVKSIINSKEKDALKRGGTPRRVSFKTLSAMSLQQHLNTAVKTGSVAMVERLIVKGADIDHGFGMQGPPLCAAINANQSQVVQVLIQAKCNLNVQDYDGESPLCLALRKGFVDIAKMLIQGGCRVNREDPISLKPPIIIATEKELIDIVQLLVTTPDCDVNKKDKTGSMALHYSVTQNSTEISKLLISSGRCRVNICNQTEGENPLHIACRLGHKEAVELLLSTANEGHKKELLEHQQQQLLHCQEEPVQSQQSQREVPKHSQQQKQLQFVETEIGSSGSGDETHQILDDRLAKLQLSDPYTVCDVNRGTHFGVGPLHFACIHNHTDIAKLLIGAGSDVNAKTTSNKCPLHHAVQNENLDIVDMLLEAGANINDVAWYGQGPQFRFWKTSSIEEKGTPLHLAVATENLTLVRRLLEKGADLSVGNQDGQSPIMLSMTKCSGKVEIAVCLLSEAISQGLNVSDMKDLQGNTLVHAVSHVKNNPGKLLQILVESGCDLDKPNNEGMRPIHSAIYQSNYNAVKALLDCGCSVNATICESSFELQRLSPLHVCAMNGLLEVTKLLISYGADIDAHFDTTEESDDSDRELDNDPDIEDGNHGANSDDNEGKETETCSNHQDGSALTLALENMNVDIVRLLVEAGMNLNLERYLFSDDASLEELFDILNFDLELKMWILEHLYNPLPLSILCRRTIRSHFTHHCLRFQTESLPLPQKLKCYLRIFPLKRNDEISGI</sequence>
<evidence type="ECO:0000256" key="2">
    <source>
        <dbReference type="ARBA" id="ARBA00023043"/>
    </source>
</evidence>
<dbReference type="InParanoid" id="A0A1S3H061"/>
<dbReference type="Gene3D" id="1.25.40.20">
    <property type="entry name" value="Ankyrin repeat-containing domain"/>
    <property type="match status" value="6"/>
</dbReference>
<feature type="repeat" description="ANK" evidence="3">
    <location>
        <begin position="1085"/>
        <end position="1117"/>
    </location>
</feature>
<dbReference type="SUPFAM" id="SSF158235">
    <property type="entry name" value="SOCS box-like"/>
    <property type="match status" value="2"/>
</dbReference>
<feature type="repeat" description="ANK" evidence="3">
    <location>
        <begin position="938"/>
        <end position="970"/>
    </location>
</feature>
<dbReference type="SUPFAM" id="SSF48403">
    <property type="entry name" value="Ankyrin repeat"/>
    <property type="match status" value="3"/>
</dbReference>
<dbReference type="PROSITE" id="PS50088">
    <property type="entry name" value="ANK_REPEAT"/>
    <property type="match status" value="10"/>
</dbReference>
<dbReference type="PRINTS" id="PR01415">
    <property type="entry name" value="ANKYRIN"/>
</dbReference>
<protein>
    <submittedName>
        <fullName evidence="7">Tankyrase</fullName>
    </submittedName>
</protein>
<feature type="repeat" description="ANK" evidence="3">
    <location>
        <begin position="856"/>
        <end position="888"/>
    </location>
</feature>
<evidence type="ECO:0000313" key="7">
    <source>
        <dbReference type="RefSeq" id="XP_013379317.2"/>
    </source>
</evidence>
<dbReference type="PANTHER" id="PTHR24198">
    <property type="entry name" value="ANKYRIN REPEAT AND PROTEIN KINASE DOMAIN-CONTAINING PROTEIN"/>
    <property type="match status" value="1"/>
</dbReference>
<feature type="repeat" description="ANK" evidence="3">
    <location>
        <begin position="642"/>
        <end position="674"/>
    </location>
</feature>
<keyword evidence="2 3" id="KW-0040">ANK repeat</keyword>
<dbReference type="SMART" id="SM00248">
    <property type="entry name" value="ANK"/>
    <property type="match status" value="23"/>
</dbReference>
<feature type="region of interest" description="Disordered" evidence="4">
    <location>
        <begin position="1"/>
        <end position="75"/>
    </location>
</feature>
<dbReference type="STRING" id="7574.A0A1S3H061"/>
<accession>A0A1S3H061</accession>
<dbReference type="InterPro" id="IPR036036">
    <property type="entry name" value="SOCS_box-like_dom_sf"/>
</dbReference>
<dbReference type="Pfam" id="PF12796">
    <property type="entry name" value="Ank_2"/>
    <property type="match status" value="6"/>
</dbReference>
<feature type="compositionally biased region" description="Acidic residues" evidence="4">
    <location>
        <begin position="1119"/>
        <end position="1136"/>
    </location>
</feature>
<feature type="compositionally biased region" description="Polar residues" evidence="4">
    <location>
        <begin position="792"/>
        <end position="811"/>
    </location>
</feature>
<dbReference type="InterPro" id="IPR001496">
    <property type="entry name" value="SOCS_box"/>
</dbReference>
<name>A0A1S3H061_LINAN</name>
<evidence type="ECO:0000259" key="5">
    <source>
        <dbReference type="PROSITE" id="PS50225"/>
    </source>
</evidence>
<feature type="region of interest" description="Disordered" evidence="4">
    <location>
        <begin position="523"/>
        <end position="546"/>
    </location>
</feature>
<feature type="compositionally biased region" description="Basic and acidic residues" evidence="4">
    <location>
        <begin position="535"/>
        <end position="545"/>
    </location>
</feature>
<feature type="region of interest" description="Disordered" evidence="4">
    <location>
        <begin position="1118"/>
        <end position="1157"/>
    </location>
</feature>
<dbReference type="PROSITE" id="PS50225">
    <property type="entry name" value="SOCS"/>
    <property type="match status" value="2"/>
</dbReference>
<feature type="repeat" description="ANK" evidence="3">
    <location>
        <begin position="1046"/>
        <end position="1075"/>
    </location>
</feature>
<reference evidence="7" key="1">
    <citation type="submission" date="2025-08" db="UniProtKB">
        <authorList>
            <consortium name="RefSeq"/>
        </authorList>
    </citation>
    <scope>IDENTIFICATION</scope>
    <source>
        <tissue evidence="7">Gonads</tissue>
    </source>
</reference>
<dbReference type="RefSeq" id="XP_013379317.2">
    <property type="nucleotide sequence ID" value="XM_013523863.2"/>
</dbReference>
<dbReference type="InterPro" id="IPR036770">
    <property type="entry name" value="Ankyrin_rpt-contain_sf"/>
</dbReference>
<dbReference type="GO" id="GO:0035556">
    <property type="term" value="P:intracellular signal transduction"/>
    <property type="evidence" value="ECO:0007669"/>
    <property type="project" value="InterPro"/>
</dbReference>
<feature type="repeat" description="ANK" evidence="3">
    <location>
        <begin position="889"/>
        <end position="917"/>
    </location>
</feature>
<evidence type="ECO:0000256" key="4">
    <source>
        <dbReference type="SAM" id="MobiDB-lite"/>
    </source>
</evidence>
<feature type="repeat" description="ANK" evidence="3">
    <location>
        <begin position="1159"/>
        <end position="1191"/>
    </location>
</feature>
<evidence type="ECO:0000313" key="6">
    <source>
        <dbReference type="Proteomes" id="UP000085678"/>
    </source>
</evidence>
<dbReference type="PROSITE" id="PS50297">
    <property type="entry name" value="ANK_REP_REGION"/>
    <property type="match status" value="8"/>
</dbReference>
<proteinExistence type="predicted"/>
<dbReference type="PANTHER" id="PTHR24198:SF194">
    <property type="entry name" value="INVERSIN-A"/>
    <property type="match status" value="1"/>
</dbReference>
<dbReference type="AlphaFoldDB" id="A0A1S3H061"/>